<evidence type="ECO:0000313" key="4">
    <source>
        <dbReference type="Proteomes" id="UP001231189"/>
    </source>
</evidence>
<dbReference type="SUPFAM" id="SSF56672">
    <property type="entry name" value="DNA/RNA polymerases"/>
    <property type="match status" value="1"/>
</dbReference>
<feature type="compositionally biased region" description="Low complexity" evidence="1">
    <location>
        <begin position="54"/>
        <end position="64"/>
    </location>
</feature>
<keyword evidence="4" id="KW-1185">Reference proteome</keyword>
<feature type="compositionally biased region" description="Gly residues" evidence="1">
    <location>
        <begin position="79"/>
        <end position="98"/>
    </location>
</feature>
<feature type="compositionally biased region" description="Low complexity" evidence="1">
    <location>
        <begin position="249"/>
        <end position="262"/>
    </location>
</feature>
<evidence type="ECO:0000259" key="2">
    <source>
        <dbReference type="Pfam" id="PF07727"/>
    </source>
</evidence>
<evidence type="ECO:0000313" key="3">
    <source>
        <dbReference type="EMBL" id="KAK1620353.1"/>
    </source>
</evidence>
<sequence>MFYKNVLNFEGLQKQQAESEDWSSSANLASRPVHPNNPGRPYDSNRPSGGCPAGQGAQQGQVCYGQGGQGGQERRRNDGNGGNGRNNGGGGGNGGGNGRNRRWCPQCQICKNWGHEAGDCRRRYDQDQRSGNGASTSSNDHEQYWHLDTGVTDHPTSDLERLHFHERYGGKDQVQVANGAARYTHFIGFLSATFVQEQMVAEAAPPSAPDEHAPAIDMHAEARDLRPHAAPPSGPLAPSAPCDGPACTSPAAQSPSGAASVPDQPAPPPVEGSSTATPAADPGHIMVTRTRDNTRREKKYTDGTVRYDPGRRAFFAAPVSHRDALRETAWRAAMADEVAALHHTRTWVLVPRPPGVNVVGCKWIFKTKHRPDGSIDKHKARLVARGFTQRHGIDYGDTFSPVVKPATVRLVLSLAVSRGWSLDVSNAFLHGFLSEDVYMQ</sequence>
<feature type="compositionally biased region" description="Polar residues" evidence="1">
    <location>
        <begin position="129"/>
        <end position="138"/>
    </location>
</feature>
<dbReference type="Proteomes" id="UP001231189">
    <property type="component" value="Unassembled WGS sequence"/>
</dbReference>
<organism evidence="3 4">
    <name type="scientific">Lolium multiflorum</name>
    <name type="common">Italian ryegrass</name>
    <name type="synonym">Lolium perenne subsp. multiflorum</name>
    <dbReference type="NCBI Taxonomy" id="4521"/>
    <lineage>
        <taxon>Eukaryota</taxon>
        <taxon>Viridiplantae</taxon>
        <taxon>Streptophyta</taxon>
        <taxon>Embryophyta</taxon>
        <taxon>Tracheophyta</taxon>
        <taxon>Spermatophyta</taxon>
        <taxon>Magnoliopsida</taxon>
        <taxon>Liliopsida</taxon>
        <taxon>Poales</taxon>
        <taxon>Poaceae</taxon>
        <taxon>BOP clade</taxon>
        <taxon>Pooideae</taxon>
        <taxon>Poodae</taxon>
        <taxon>Poeae</taxon>
        <taxon>Poeae Chloroplast Group 2 (Poeae type)</taxon>
        <taxon>Loliodinae</taxon>
        <taxon>Loliinae</taxon>
        <taxon>Lolium</taxon>
    </lineage>
</organism>
<gene>
    <name evidence="3" type="ORF">QYE76_025870</name>
</gene>
<dbReference type="AlphaFoldDB" id="A0AAD8RJF4"/>
<proteinExistence type="predicted"/>
<reference evidence="3" key="1">
    <citation type="submission" date="2023-07" db="EMBL/GenBank/DDBJ databases">
        <title>A chromosome-level genome assembly of Lolium multiflorum.</title>
        <authorList>
            <person name="Chen Y."/>
            <person name="Copetti D."/>
            <person name="Kolliker R."/>
            <person name="Studer B."/>
        </authorList>
    </citation>
    <scope>NUCLEOTIDE SEQUENCE</scope>
    <source>
        <strain evidence="3">02402/16</strain>
        <tissue evidence="3">Leaf</tissue>
    </source>
</reference>
<dbReference type="InterPro" id="IPR013103">
    <property type="entry name" value="RVT_2"/>
</dbReference>
<comment type="caution">
    <text evidence="3">The sequence shown here is derived from an EMBL/GenBank/DDBJ whole genome shotgun (WGS) entry which is preliminary data.</text>
</comment>
<name>A0AAD8RJF4_LOLMU</name>
<dbReference type="EMBL" id="JAUUTY010000006">
    <property type="protein sequence ID" value="KAK1620353.1"/>
    <property type="molecule type" value="Genomic_DNA"/>
</dbReference>
<accession>A0AAD8RJF4</accession>
<dbReference type="InterPro" id="IPR043502">
    <property type="entry name" value="DNA/RNA_pol_sf"/>
</dbReference>
<feature type="domain" description="Reverse transcriptase Ty1/copia-type" evidence="2">
    <location>
        <begin position="345"/>
        <end position="439"/>
    </location>
</feature>
<dbReference type="Pfam" id="PF07727">
    <property type="entry name" value="RVT_2"/>
    <property type="match status" value="1"/>
</dbReference>
<feature type="region of interest" description="Disordered" evidence="1">
    <location>
        <begin position="11"/>
        <end position="98"/>
    </location>
</feature>
<feature type="region of interest" description="Disordered" evidence="1">
    <location>
        <begin position="123"/>
        <end position="152"/>
    </location>
</feature>
<protein>
    <recommendedName>
        <fullName evidence="2">Reverse transcriptase Ty1/copia-type domain-containing protein</fullName>
    </recommendedName>
</protein>
<feature type="region of interest" description="Disordered" evidence="1">
    <location>
        <begin position="226"/>
        <end position="296"/>
    </location>
</feature>
<evidence type="ECO:0000256" key="1">
    <source>
        <dbReference type="SAM" id="MobiDB-lite"/>
    </source>
</evidence>